<evidence type="ECO:0000313" key="3">
    <source>
        <dbReference type="EMBL" id="EQB33269.1"/>
    </source>
</evidence>
<feature type="signal peptide" evidence="2">
    <location>
        <begin position="1"/>
        <end position="24"/>
    </location>
</feature>
<dbReference type="RefSeq" id="WP_021317057.1">
    <property type="nucleotide sequence ID" value="NZ_AUWY01000047.1"/>
</dbReference>
<dbReference type="OrthoDB" id="5489750at2"/>
<sequence>MTRTALPALLALLMVACGNPESEADTRNAVVPGASLAVPVHEGPVNEGKNAAGAASPVAEPAPEIPSRREPTKPAPADTAYRAIGTEPFWAVTVTGSVATLDRPDKPPMRFAIVRSDDGRAVRWLGDAFAMRAVEGPCSDGMSDAIWSDHVQLAFADGTLKGCGGVDMAMGDGGR</sequence>
<gene>
    <name evidence="3" type="ORF">M529_05610</name>
</gene>
<protein>
    <recommendedName>
        <fullName evidence="5">DUF306 domain-containing protein</fullName>
    </recommendedName>
</protein>
<organism evidence="3 4">
    <name type="scientific">Sphingobium ummariense RL-3</name>
    <dbReference type="NCBI Taxonomy" id="1346791"/>
    <lineage>
        <taxon>Bacteria</taxon>
        <taxon>Pseudomonadati</taxon>
        <taxon>Pseudomonadota</taxon>
        <taxon>Alphaproteobacteria</taxon>
        <taxon>Sphingomonadales</taxon>
        <taxon>Sphingomonadaceae</taxon>
        <taxon>Sphingobium</taxon>
    </lineage>
</organism>
<dbReference type="eggNOG" id="COG3650">
    <property type="taxonomic scope" value="Bacteria"/>
</dbReference>
<dbReference type="AlphaFoldDB" id="T0K9C9"/>
<feature type="compositionally biased region" description="Low complexity" evidence="1">
    <location>
        <begin position="51"/>
        <end position="62"/>
    </location>
</feature>
<evidence type="ECO:0000313" key="4">
    <source>
        <dbReference type="Proteomes" id="UP000015523"/>
    </source>
</evidence>
<proteinExistence type="predicted"/>
<dbReference type="EMBL" id="AUWY01000047">
    <property type="protein sequence ID" value="EQB33269.1"/>
    <property type="molecule type" value="Genomic_DNA"/>
</dbReference>
<dbReference type="PATRIC" id="fig|1346791.3.peg.1080"/>
<feature type="region of interest" description="Disordered" evidence="1">
    <location>
        <begin position="45"/>
        <end position="77"/>
    </location>
</feature>
<dbReference type="STRING" id="1346791.M529_05610"/>
<name>T0K9C9_9SPHN</name>
<evidence type="ECO:0000256" key="2">
    <source>
        <dbReference type="SAM" id="SignalP"/>
    </source>
</evidence>
<keyword evidence="2" id="KW-0732">Signal</keyword>
<keyword evidence="4" id="KW-1185">Reference proteome</keyword>
<feature type="chain" id="PRO_5004578799" description="DUF306 domain-containing protein" evidence="2">
    <location>
        <begin position="25"/>
        <end position="175"/>
    </location>
</feature>
<reference evidence="3 4" key="1">
    <citation type="journal article" date="2013" name="Genome Announc.">
        <title>Draft Genome Sequence of Sphingobium ummariense Strain RL-3, a Hexachlorocyclohexane-Degrading Bacterium.</title>
        <authorList>
            <person name="Kohli P."/>
            <person name="Dua A."/>
            <person name="Sangwan N."/>
            <person name="Oldach P."/>
            <person name="Khurana J.P."/>
            <person name="Lal R."/>
        </authorList>
    </citation>
    <scope>NUCLEOTIDE SEQUENCE [LARGE SCALE GENOMIC DNA]</scope>
    <source>
        <strain evidence="3 4">RL-3</strain>
    </source>
</reference>
<evidence type="ECO:0008006" key="5">
    <source>
        <dbReference type="Google" id="ProtNLM"/>
    </source>
</evidence>
<dbReference type="Proteomes" id="UP000015523">
    <property type="component" value="Unassembled WGS sequence"/>
</dbReference>
<comment type="caution">
    <text evidence="3">The sequence shown here is derived from an EMBL/GenBank/DDBJ whole genome shotgun (WGS) entry which is preliminary data.</text>
</comment>
<accession>T0K9C9</accession>
<dbReference type="PROSITE" id="PS51257">
    <property type="entry name" value="PROKAR_LIPOPROTEIN"/>
    <property type="match status" value="1"/>
</dbReference>
<evidence type="ECO:0000256" key="1">
    <source>
        <dbReference type="SAM" id="MobiDB-lite"/>
    </source>
</evidence>